<dbReference type="Proteomes" id="UP000001409">
    <property type="component" value="Chromosome"/>
</dbReference>
<evidence type="ECO:0000313" key="2">
    <source>
        <dbReference type="Proteomes" id="UP000001409"/>
    </source>
</evidence>
<dbReference type="KEGG" id="cef:CE2421"/>
<proteinExistence type="predicted"/>
<keyword evidence="2" id="KW-1185">Reference proteome</keyword>
<dbReference type="EMBL" id="BA000035">
    <property type="protein sequence ID" value="BAC19231.1"/>
    <property type="molecule type" value="Genomic_DNA"/>
</dbReference>
<dbReference type="HOGENOM" id="CLU_2878229_0_0_11"/>
<sequence length="63" mass="7198">MITIITFFHLFFEVLLPPISKITIKSIFETVKSRVSLPAEGWDATRDGRIRWGLTCAQFGIEV</sequence>
<accession>Q8FMS8</accession>
<organism evidence="1 2">
    <name type="scientific">Corynebacterium efficiens (strain DSM 44549 / YS-314 / AJ 12310 / JCM 11189 / NBRC 100395)</name>
    <dbReference type="NCBI Taxonomy" id="196164"/>
    <lineage>
        <taxon>Bacteria</taxon>
        <taxon>Bacillati</taxon>
        <taxon>Actinomycetota</taxon>
        <taxon>Actinomycetes</taxon>
        <taxon>Mycobacteriales</taxon>
        <taxon>Corynebacteriaceae</taxon>
        <taxon>Corynebacterium</taxon>
    </lineage>
</organism>
<dbReference type="AlphaFoldDB" id="Q8FMS8"/>
<evidence type="ECO:0000313" key="1">
    <source>
        <dbReference type="EMBL" id="BAC19231.1"/>
    </source>
</evidence>
<name>Q8FMS8_COREF</name>
<reference evidence="1 2" key="1">
    <citation type="journal article" date="2003" name="Genome Res.">
        <title>Comparative complete genome sequence analysis of the amino acid replacements responsible for the thermostability of Corynebacterium efficiens.</title>
        <authorList>
            <person name="Nishio Y."/>
            <person name="Nakamura Y."/>
            <person name="Kawarabayasi Y."/>
            <person name="Usuda Y."/>
            <person name="Kimura E."/>
            <person name="Sugimoto S."/>
            <person name="Matsui K."/>
            <person name="Yamagishi A."/>
            <person name="Kikuchi H."/>
            <person name="Ikeo K."/>
            <person name="Gojobori T."/>
        </authorList>
    </citation>
    <scope>NUCLEOTIDE SEQUENCE [LARGE SCALE GENOMIC DNA]</scope>
    <source>
        <strain evidence="2">DSM 44549 / YS-314 / AJ 12310 / JCM 11189 / NBRC 100395</strain>
    </source>
</reference>
<protein>
    <submittedName>
        <fullName evidence="1">Uncharacterized protein</fullName>
    </submittedName>
</protein>